<evidence type="ECO:0000313" key="1">
    <source>
        <dbReference type="EMBL" id="MFC5627377.1"/>
    </source>
</evidence>
<keyword evidence="2" id="KW-1185">Reference proteome</keyword>
<sequence>MEEEIQMPISMDWNREEIIDAINFYETIEKAYYKAVPREDILFLYQRFQSIVGSKSEEKQYLREFDQAAGVSSWKTIQKARQAKEGEKIKMT</sequence>
<dbReference type="InterPro" id="IPR023324">
    <property type="entry name" value="BH2638-like_sf"/>
</dbReference>
<dbReference type="Pfam" id="PF05256">
    <property type="entry name" value="UPF0223"/>
    <property type="match status" value="1"/>
</dbReference>
<reference evidence="2" key="1">
    <citation type="journal article" date="2019" name="Int. J. Syst. Evol. Microbiol.">
        <title>The Global Catalogue of Microorganisms (GCM) 10K type strain sequencing project: providing services to taxonomists for standard genome sequencing and annotation.</title>
        <authorList>
            <consortium name="The Broad Institute Genomics Platform"/>
            <consortium name="The Broad Institute Genome Sequencing Center for Infectious Disease"/>
            <person name="Wu L."/>
            <person name="Ma J."/>
        </authorList>
    </citation>
    <scope>NUCLEOTIDE SEQUENCE [LARGE SCALE GENOMIC DNA]</scope>
    <source>
        <strain evidence="2">CGMCC 1.15790</strain>
    </source>
</reference>
<accession>A0ABW0U3L9</accession>
<dbReference type="Gene3D" id="1.10.220.80">
    <property type="entry name" value="BH2638-like"/>
    <property type="match status" value="1"/>
</dbReference>
<comment type="caution">
    <text evidence="1">The sequence shown here is derived from an EMBL/GenBank/DDBJ whole genome shotgun (WGS) entry which is preliminary data.</text>
</comment>
<proteinExistence type="predicted"/>
<gene>
    <name evidence="1" type="ORF">ACFPTR_00510</name>
</gene>
<dbReference type="PIRSF" id="PIRSF037260">
    <property type="entry name" value="UPF0223"/>
    <property type="match status" value="1"/>
</dbReference>
<protein>
    <submittedName>
        <fullName evidence="1">UPF0223 family protein</fullName>
    </submittedName>
</protein>
<dbReference type="InterPro" id="IPR007920">
    <property type="entry name" value="UPF0223"/>
</dbReference>
<dbReference type="EMBL" id="JBHSPF010000004">
    <property type="protein sequence ID" value="MFC5627377.1"/>
    <property type="molecule type" value="Genomic_DNA"/>
</dbReference>
<dbReference type="Proteomes" id="UP001596143">
    <property type="component" value="Unassembled WGS sequence"/>
</dbReference>
<name>A0ABW0U3L9_9BACI</name>
<organism evidence="1 2">
    <name type="scientific">Aliibacillus thermotolerans</name>
    <dbReference type="NCBI Taxonomy" id="1834418"/>
    <lineage>
        <taxon>Bacteria</taxon>
        <taxon>Bacillati</taxon>
        <taxon>Bacillota</taxon>
        <taxon>Bacilli</taxon>
        <taxon>Bacillales</taxon>
        <taxon>Bacillaceae</taxon>
        <taxon>Aliibacillus</taxon>
    </lineage>
</organism>
<dbReference type="NCBIfam" id="NF003353">
    <property type="entry name" value="PRK04387.1"/>
    <property type="match status" value="1"/>
</dbReference>
<evidence type="ECO:0000313" key="2">
    <source>
        <dbReference type="Proteomes" id="UP001596143"/>
    </source>
</evidence>
<dbReference type="SUPFAM" id="SSF158504">
    <property type="entry name" value="BH2638-like"/>
    <property type="match status" value="1"/>
</dbReference>
<dbReference type="RefSeq" id="WP_270898442.1">
    <property type="nucleotide sequence ID" value="NZ_JBHSPF010000004.1"/>
</dbReference>